<dbReference type="Gene3D" id="3.40.50.1820">
    <property type="entry name" value="alpha/beta hydrolase"/>
    <property type="match status" value="1"/>
</dbReference>
<dbReference type="RefSeq" id="WP_083421449.1">
    <property type="nucleotide sequence ID" value="NZ_LT629791.1"/>
</dbReference>
<dbReference type="InterPro" id="IPR029058">
    <property type="entry name" value="AB_hydrolase_fold"/>
</dbReference>
<reference evidence="4" key="1">
    <citation type="submission" date="2016-10" db="EMBL/GenBank/DDBJ databases">
        <authorList>
            <person name="Varghese N."/>
            <person name="Submissions S."/>
        </authorList>
    </citation>
    <scope>NUCLEOTIDE SEQUENCE [LARGE SCALE GENOMIC DNA]</scope>
    <source>
        <strain evidence="4">DSM 45079</strain>
    </source>
</reference>
<name>A0A1H2LMD3_9ACTN</name>
<gene>
    <name evidence="3" type="ORF">SAMN04488563_6398</name>
</gene>
<dbReference type="Pfam" id="PF00561">
    <property type="entry name" value="Abhydrolase_1"/>
    <property type="match status" value="1"/>
</dbReference>
<evidence type="ECO:0000313" key="3">
    <source>
        <dbReference type="EMBL" id="SDU82163.1"/>
    </source>
</evidence>
<dbReference type="PANTHER" id="PTHR43798">
    <property type="entry name" value="MONOACYLGLYCEROL LIPASE"/>
    <property type="match status" value="1"/>
</dbReference>
<feature type="domain" description="Aminoglycoside phosphotransferase" evidence="2">
    <location>
        <begin position="414"/>
        <end position="482"/>
    </location>
</feature>
<dbReference type="Pfam" id="PF01636">
    <property type="entry name" value="APH"/>
    <property type="match status" value="1"/>
</dbReference>
<dbReference type="GO" id="GO:0016020">
    <property type="term" value="C:membrane"/>
    <property type="evidence" value="ECO:0007669"/>
    <property type="project" value="TreeGrafter"/>
</dbReference>
<dbReference type="PRINTS" id="PR00111">
    <property type="entry name" value="ABHYDROLASE"/>
</dbReference>
<dbReference type="InterPro" id="IPR011009">
    <property type="entry name" value="Kinase-like_dom_sf"/>
</dbReference>
<protein>
    <submittedName>
        <fullName evidence="3">Pimeloyl-ACP methyl ester carboxylesterase</fullName>
    </submittedName>
</protein>
<dbReference type="STRING" id="419479.SAMN04488563_6398"/>
<evidence type="ECO:0000259" key="2">
    <source>
        <dbReference type="Pfam" id="PF01636"/>
    </source>
</evidence>
<accession>A0A1H2LMD3</accession>
<dbReference type="SUPFAM" id="SSF53474">
    <property type="entry name" value="alpha/beta-Hydrolases"/>
    <property type="match status" value="1"/>
</dbReference>
<dbReference type="Proteomes" id="UP000182977">
    <property type="component" value="Chromosome I"/>
</dbReference>
<evidence type="ECO:0000313" key="4">
    <source>
        <dbReference type="Proteomes" id="UP000182977"/>
    </source>
</evidence>
<dbReference type="PANTHER" id="PTHR43798:SF33">
    <property type="entry name" value="HYDROLASE, PUTATIVE (AFU_ORTHOLOGUE AFUA_2G14860)-RELATED"/>
    <property type="match status" value="1"/>
</dbReference>
<dbReference type="EMBL" id="LT629791">
    <property type="protein sequence ID" value="SDU82163.1"/>
    <property type="molecule type" value="Genomic_DNA"/>
</dbReference>
<dbReference type="InterPro" id="IPR050266">
    <property type="entry name" value="AB_hydrolase_sf"/>
</dbReference>
<dbReference type="AlphaFoldDB" id="A0A1H2LMD3"/>
<proteinExistence type="predicted"/>
<dbReference type="Gene3D" id="3.90.1200.10">
    <property type="match status" value="1"/>
</dbReference>
<organism evidence="3 4">
    <name type="scientific">Jiangella alkaliphila</name>
    <dbReference type="NCBI Taxonomy" id="419479"/>
    <lineage>
        <taxon>Bacteria</taxon>
        <taxon>Bacillati</taxon>
        <taxon>Actinomycetota</taxon>
        <taxon>Actinomycetes</taxon>
        <taxon>Jiangellales</taxon>
        <taxon>Jiangellaceae</taxon>
        <taxon>Jiangella</taxon>
    </lineage>
</organism>
<evidence type="ECO:0000259" key="1">
    <source>
        <dbReference type="Pfam" id="PF00561"/>
    </source>
</evidence>
<keyword evidence="4" id="KW-1185">Reference proteome</keyword>
<dbReference type="SUPFAM" id="SSF56112">
    <property type="entry name" value="Protein kinase-like (PK-like)"/>
    <property type="match status" value="1"/>
</dbReference>
<feature type="domain" description="AB hydrolase-1" evidence="1">
    <location>
        <begin position="25"/>
        <end position="273"/>
    </location>
</feature>
<sequence length="556" mass="59748">MPTYRADDTTPLHYDELAGPDAAGPPVVVLAGGAARHPVYLGDLAGLADRYPLVIPHLRGIGQSPAPAPDRPNQLEAASYWRQADDLDALRRHLGQDRLLVAGHSAGTRLAVAFAVQYPEHVAALLLLTPPSVHLVDAEPDAGKIAGRLSTTEPAFADAWAALAEGPAVLDDEGFNDWQRRVAPSSYAHWGPAEQRHAAEGRYDLPANRAYFSVDPPVDLAERLASVAAPVLVVAGADDAMTGFAPVAALAERFPAGRLAVVEASGHYPWVERPAPFRAAVDAFLDDVVEVPLLGGDVSDGVVRVGRTVRRRPAEAAAAVHAYLLHLERAGFAHAPRFLGFDERGREILTYLDGEMGGRPLAPWAATEDALREIAVIQRRLHDCSAGFVLPDGVGWPPPVDLPGVPPVIERGTEDVVGHNDITFENTIFAGGRPVGIIDFDFAGPTTRLLDVVTTLRYWAPLAAPADRDPALRDADAGRRMRIFADAYGLDAAQRAGLLDVADRRFTRSWHAMKHRAENDGGGWARMWDGGAGDNIRRSQEWVRSQRDALAAALTG</sequence>
<dbReference type="InterPro" id="IPR000073">
    <property type="entry name" value="AB_hydrolase_1"/>
</dbReference>
<dbReference type="InterPro" id="IPR002575">
    <property type="entry name" value="Aminoglycoside_PTrfase"/>
</dbReference>
<dbReference type="GO" id="GO:0003824">
    <property type="term" value="F:catalytic activity"/>
    <property type="evidence" value="ECO:0007669"/>
    <property type="project" value="UniProtKB-ARBA"/>
</dbReference>